<gene>
    <name evidence="2" type="ORF">IAA66_08200</name>
</gene>
<dbReference type="Pfam" id="PF11457">
    <property type="entry name" value="DUF3021"/>
    <property type="match status" value="1"/>
</dbReference>
<evidence type="ECO:0000256" key="1">
    <source>
        <dbReference type="SAM" id="Phobius"/>
    </source>
</evidence>
<dbReference type="Proteomes" id="UP000886819">
    <property type="component" value="Unassembled WGS sequence"/>
</dbReference>
<dbReference type="AlphaFoldDB" id="A0A9D1CIW2"/>
<feature type="transmembrane region" description="Helical" evidence="1">
    <location>
        <begin position="73"/>
        <end position="94"/>
    </location>
</feature>
<feature type="transmembrane region" description="Helical" evidence="1">
    <location>
        <begin position="41"/>
        <end position="61"/>
    </location>
</feature>
<proteinExistence type="predicted"/>
<feature type="transmembrane region" description="Helical" evidence="1">
    <location>
        <begin position="7"/>
        <end position="29"/>
    </location>
</feature>
<dbReference type="EMBL" id="DVFI01000112">
    <property type="protein sequence ID" value="HIQ63546.1"/>
    <property type="molecule type" value="Genomic_DNA"/>
</dbReference>
<keyword evidence="1" id="KW-0472">Membrane</keyword>
<evidence type="ECO:0000313" key="3">
    <source>
        <dbReference type="Proteomes" id="UP000886819"/>
    </source>
</evidence>
<reference evidence="2" key="2">
    <citation type="journal article" date="2021" name="PeerJ">
        <title>Extensive microbial diversity within the chicken gut microbiome revealed by metagenomics and culture.</title>
        <authorList>
            <person name="Gilroy R."/>
            <person name="Ravi A."/>
            <person name="Getino M."/>
            <person name="Pursley I."/>
            <person name="Horton D.L."/>
            <person name="Alikhan N.F."/>
            <person name="Baker D."/>
            <person name="Gharbi K."/>
            <person name="Hall N."/>
            <person name="Watson M."/>
            <person name="Adriaenssens E.M."/>
            <person name="Foster-Nyarko E."/>
            <person name="Jarju S."/>
            <person name="Secka A."/>
            <person name="Antonio M."/>
            <person name="Oren A."/>
            <person name="Chaudhuri R.R."/>
            <person name="La Ragione R."/>
            <person name="Hildebrand F."/>
            <person name="Pallen M.J."/>
        </authorList>
    </citation>
    <scope>NUCLEOTIDE SEQUENCE</scope>
    <source>
        <strain evidence="2">ChiHile30-977</strain>
    </source>
</reference>
<comment type="caution">
    <text evidence="2">The sequence shown here is derived from an EMBL/GenBank/DDBJ whole genome shotgun (WGS) entry which is preliminary data.</text>
</comment>
<keyword evidence="1" id="KW-0812">Transmembrane</keyword>
<name>A0A9D1CIW2_9FIRM</name>
<evidence type="ECO:0000313" key="2">
    <source>
        <dbReference type="EMBL" id="HIQ63546.1"/>
    </source>
</evidence>
<organism evidence="2 3">
    <name type="scientific">Candidatus Avichristensenella intestinipullorum</name>
    <dbReference type="NCBI Taxonomy" id="2840693"/>
    <lineage>
        <taxon>Bacteria</taxon>
        <taxon>Bacillati</taxon>
        <taxon>Bacillota</taxon>
        <taxon>Clostridia</taxon>
        <taxon>Candidatus Avichristensenella</taxon>
    </lineage>
</organism>
<dbReference type="InterPro" id="IPR021560">
    <property type="entry name" value="DUF3021"/>
</dbReference>
<sequence length="142" mass="15681">MKKVCMRLLTGIPISCTLFCLFGIVFDIISQGRFLLENGSYTRMVLGALAVGAGFSVPSVIYDNDRLPRPLQVLFHMGIGCAVMLLVAFAVGWIPTELGLWTVLAIIAAMIATAFVVWLGFCAYYRCEAQRLNAKVQQRKTQ</sequence>
<keyword evidence="1" id="KW-1133">Transmembrane helix</keyword>
<feature type="transmembrane region" description="Helical" evidence="1">
    <location>
        <begin position="100"/>
        <end position="125"/>
    </location>
</feature>
<accession>A0A9D1CIW2</accession>
<protein>
    <submittedName>
        <fullName evidence="2">DUF3021 domain-containing protein</fullName>
    </submittedName>
</protein>
<reference evidence="2" key="1">
    <citation type="submission" date="2020-10" db="EMBL/GenBank/DDBJ databases">
        <authorList>
            <person name="Gilroy R."/>
        </authorList>
    </citation>
    <scope>NUCLEOTIDE SEQUENCE</scope>
    <source>
        <strain evidence="2">ChiHile30-977</strain>
    </source>
</reference>